<dbReference type="EMBL" id="MCOG01001748">
    <property type="protein sequence ID" value="ORX75994.1"/>
    <property type="molecule type" value="Genomic_DNA"/>
</dbReference>
<dbReference type="AlphaFoldDB" id="A0A1Y1WS85"/>
<feature type="region of interest" description="Disordered" evidence="1">
    <location>
        <begin position="744"/>
        <end position="765"/>
    </location>
</feature>
<comment type="caution">
    <text evidence="2">The sequence shown here is derived from an EMBL/GenBank/DDBJ whole genome shotgun (WGS) entry which is preliminary data.</text>
</comment>
<organism evidence="2 3">
    <name type="scientific">Neocallimastix californiae</name>
    <dbReference type="NCBI Taxonomy" id="1754190"/>
    <lineage>
        <taxon>Eukaryota</taxon>
        <taxon>Fungi</taxon>
        <taxon>Fungi incertae sedis</taxon>
        <taxon>Chytridiomycota</taxon>
        <taxon>Chytridiomycota incertae sedis</taxon>
        <taxon>Neocallimastigomycetes</taxon>
        <taxon>Neocallimastigales</taxon>
        <taxon>Neocallimastigaceae</taxon>
        <taxon>Neocallimastix</taxon>
    </lineage>
</organism>
<sequence>MLHYNEENEFNSGFNELKTSINLQNEVKTIKNHRNGCLSGGNSGKCLRYTKVSKNYGVEEKLIESLKILKKYDSKNIIVRNDEKSISNPKELCKNAETLTNVLNISLESFENIDNMSDEESEKLINNLLEFVKGLDYRYKSANYLNHKSIRNINKYDIDDMFKLCSDIIRHYRTKHDDDGVVHKKGVTFIKVETPTLNIDPESKYVNDELHETYNNLHDLINEYDQDITNINLVDDMDINNKSGKENRNKELKYLLKKFKNMKATGSKQSKEKFKSDLLNLFDRMIELEKIFDKTNFEKNDFVNNSESVYKLTNGIVSKLNKDYSDDKEVQNHLLSYKDTISGIEKINVKSTNILNSDHVIGEVDIEDYIFNDPNSKMYVKRYFDKLKDDLYDIDTDEEHINSVNRINDIKEKIMEKINIMKRYKQPDGHYHEAYHLIELINCYNELVATTLSFDRENNEINYIYISDDPDLYEIFNHLRVKIKNKIENKIIKSNPDNFNTEKYQSVEDITTIKDAKEYIFGDSSVYEASYKDYNKIIKDNKVTSNTEVLKNFVDSSTNNHQLLGIKESYNLGYKITENELPNYRDEDMVNSVNELESSRKLFKNIKNNNIKYFETSEQTETRFINNIIADAKIENINNNKKFTIDSVIDEVNDKDIINNMDEDQKENVQKQIENVCLNERNEIIKYSGVTPSSSYEEMNEGYNSFESKSINLMKRISNKDDTNEKDYEKLSLPKKLVTHNKLNSNKINSESPRIKNPPINKHKYGNKKKRNIEYIKYFHRYY</sequence>
<accession>A0A1Y1WS85</accession>
<reference evidence="2 3" key="1">
    <citation type="submission" date="2016-08" db="EMBL/GenBank/DDBJ databases">
        <title>A Parts List for Fungal Cellulosomes Revealed by Comparative Genomics.</title>
        <authorList>
            <consortium name="DOE Joint Genome Institute"/>
            <person name="Haitjema C.H."/>
            <person name="Gilmore S.P."/>
            <person name="Henske J.K."/>
            <person name="Solomon K.V."/>
            <person name="De Groot R."/>
            <person name="Kuo A."/>
            <person name="Mondo S.J."/>
            <person name="Salamov A.A."/>
            <person name="Labutti K."/>
            <person name="Zhao Z."/>
            <person name="Chiniquy J."/>
            <person name="Barry K."/>
            <person name="Brewer H.M."/>
            <person name="Purvine S.O."/>
            <person name="Wright A.T."/>
            <person name="Boxma B."/>
            <person name="Van Alen T."/>
            <person name="Hackstein J.H."/>
            <person name="Baker S.E."/>
            <person name="Grigoriev I.V."/>
            <person name="O'Malley M.A."/>
        </authorList>
    </citation>
    <scope>NUCLEOTIDE SEQUENCE [LARGE SCALE GENOMIC DNA]</scope>
    <source>
        <strain evidence="2 3">G1</strain>
    </source>
</reference>
<evidence type="ECO:0000313" key="2">
    <source>
        <dbReference type="EMBL" id="ORX75994.1"/>
    </source>
</evidence>
<name>A0A1Y1WS85_9FUNG</name>
<dbReference type="Proteomes" id="UP000193920">
    <property type="component" value="Unassembled WGS sequence"/>
</dbReference>
<evidence type="ECO:0000313" key="3">
    <source>
        <dbReference type="Proteomes" id="UP000193920"/>
    </source>
</evidence>
<evidence type="ECO:0000256" key="1">
    <source>
        <dbReference type="SAM" id="MobiDB-lite"/>
    </source>
</evidence>
<proteinExistence type="predicted"/>
<keyword evidence="3" id="KW-1185">Reference proteome</keyword>
<gene>
    <name evidence="2" type="ORF">LY90DRAFT_81773</name>
</gene>
<protein>
    <submittedName>
        <fullName evidence="2">Uncharacterized protein</fullName>
    </submittedName>
</protein>